<dbReference type="AlphaFoldDB" id="A0AAD3P6H7"/>
<dbReference type="EMBL" id="BSYO01000001">
    <property type="protein sequence ID" value="GMG99272.1"/>
    <property type="molecule type" value="Genomic_DNA"/>
</dbReference>
<evidence type="ECO:0000256" key="1">
    <source>
        <dbReference type="SAM" id="MobiDB-lite"/>
    </source>
</evidence>
<reference evidence="3" key="1">
    <citation type="submission" date="2023-05" db="EMBL/GenBank/DDBJ databases">
        <title>Nepenthes gracilis genome sequencing.</title>
        <authorList>
            <person name="Fukushima K."/>
        </authorList>
    </citation>
    <scope>NUCLEOTIDE SEQUENCE</scope>
    <source>
        <strain evidence="3">SING2019-196</strain>
    </source>
</reference>
<protein>
    <recommendedName>
        <fullName evidence="2">PB1 domain-containing protein</fullName>
    </recommendedName>
</protein>
<accession>A0AAD3P6H7</accession>
<dbReference type="FunFam" id="3.10.20.90:FF:000058">
    <property type="entry name" value="Octicosapeptide/phox/Bem1p domain kinase superfamily protein"/>
    <property type="match status" value="1"/>
</dbReference>
<feature type="domain" description="PB1" evidence="2">
    <location>
        <begin position="180"/>
        <end position="267"/>
    </location>
</feature>
<dbReference type="SUPFAM" id="SSF54277">
    <property type="entry name" value="CAD &amp; PB1 domains"/>
    <property type="match status" value="1"/>
</dbReference>
<keyword evidence="4" id="KW-1185">Reference proteome</keyword>
<gene>
    <name evidence="3" type="ORF">Nepgr_001112</name>
</gene>
<sequence>MEQSKEYNQFSRNSVLQGNEGRHPVSMRFMQDATSFINMDTTPQDFFPPEVKPVLNYSIQTGEEFALEFMRDRVLPRKQAIQRTVGDTNYAASNREIKGTLGITRTESESHSDMSMLTLVEKGPKDVERKDSFYDDKTNFGSVHSMQKSFSGYASSGTSDSSSMKIKILCSFGGKILPRPSDGKLRYVGGETRIMRISKDVSWQELQQRTMGILNQPHTVKYQLPGEDLDALVSVSSDEDLQNMMEECNILGDVEGSKKLRMFLFTSSDTDDAHYSFHSVDIDSEIQYVVAVNGIELGARNNSGSHDLASSSANNLDELASQTAERGMTGVATGPVSVTSSPLTGIVTSSATLQSSQPILSASSNSGQIYAQLGHMKHLEGRGYQLHQGKDLHPLVTLLWEKVLFQHLSLR</sequence>
<comment type="caution">
    <text evidence="3">The sequence shown here is derived from an EMBL/GenBank/DDBJ whole genome shotgun (WGS) entry which is preliminary data.</text>
</comment>
<dbReference type="CDD" id="cd06410">
    <property type="entry name" value="PB1_UP2"/>
    <property type="match status" value="1"/>
</dbReference>
<dbReference type="Gene3D" id="3.10.20.90">
    <property type="entry name" value="Phosphatidylinositol 3-kinase Catalytic Subunit, Chain A, domain 1"/>
    <property type="match status" value="1"/>
</dbReference>
<dbReference type="InterPro" id="IPR000270">
    <property type="entry name" value="PB1_dom"/>
</dbReference>
<dbReference type="SMART" id="SM00666">
    <property type="entry name" value="PB1"/>
    <property type="match status" value="1"/>
</dbReference>
<feature type="region of interest" description="Disordered" evidence="1">
    <location>
        <begin position="1"/>
        <end position="22"/>
    </location>
</feature>
<dbReference type="InterPro" id="IPR053198">
    <property type="entry name" value="Gynoecium_Dev_Regulator"/>
</dbReference>
<proteinExistence type="predicted"/>
<name>A0AAD3P6H7_NEPGR</name>
<evidence type="ECO:0000313" key="3">
    <source>
        <dbReference type="EMBL" id="GMG99272.1"/>
    </source>
</evidence>
<dbReference type="PANTHER" id="PTHR31066:SF97">
    <property type="entry name" value="OS03G0401100 PROTEIN"/>
    <property type="match status" value="1"/>
</dbReference>
<feature type="compositionally biased region" description="Polar residues" evidence="1">
    <location>
        <begin position="1"/>
        <end position="17"/>
    </location>
</feature>
<dbReference type="PANTHER" id="PTHR31066">
    <property type="entry name" value="OS05G0427100 PROTEIN-RELATED"/>
    <property type="match status" value="1"/>
</dbReference>
<organism evidence="3 4">
    <name type="scientific">Nepenthes gracilis</name>
    <name type="common">Slender pitcher plant</name>
    <dbReference type="NCBI Taxonomy" id="150966"/>
    <lineage>
        <taxon>Eukaryota</taxon>
        <taxon>Viridiplantae</taxon>
        <taxon>Streptophyta</taxon>
        <taxon>Embryophyta</taxon>
        <taxon>Tracheophyta</taxon>
        <taxon>Spermatophyta</taxon>
        <taxon>Magnoliopsida</taxon>
        <taxon>eudicotyledons</taxon>
        <taxon>Gunneridae</taxon>
        <taxon>Pentapetalae</taxon>
        <taxon>Caryophyllales</taxon>
        <taxon>Nepenthaceae</taxon>
        <taxon>Nepenthes</taxon>
    </lineage>
</organism>
<evidence type="ECO:0000259" key="2">
    <source>
        <dbReference type="SMART" id="SM00666"/>
    </source>
</evidence>
<dbReference type="Proteomes" id="UP001279734">
    <property type="component" value="Unassembled WGS sequence"/>
</dbReference>
<evidence type="ECO:0000313" key="4">
    <source>
        <dbReference type="Proteomes" id="UP001279734"/>
    </source>
</evidence>
<dbReference type="Pfam" id="PF00564">
    <property type="entry name" value="PB1"/>
    <property type="match status" value="1"/>
</dbReference>